<dbReference type="AlphaFoldDB" id="A0A8T2QKF5"/>
<feature type="repeat" description="PPR" evidence="2">
    <location>
        <begin position="459"/>
        <end position="493"/>
    </location>
</feature>
<feature type="repeat" description="PPR" evidence="2">
    <location>
        <begin position="156"/>
        <end position="190"/>
    </location>
</feature>
<dbReference type="GO" id="GO:0009451">
    <property type="term" value="P:RNA modification"/>
    <property type="evidence" value="ECO:0007669"/>
    <property type="project" value="InterPro"/>
</dbReference>
<evidence type="ECO:0000256" key="2">
    <source>
        <dbReference type="PROSITE-ProRule" id="PRU00708"/>
    </source>
</evidence>
<dbReference type="Gene3D" id="1.25.40.10">
    <property type="entry name" value="Tetratricopeptide repeat domain"/>
    <property type="match status" value="8"/>
</dbReference>
<dbReference type="Pfam" id="PF01535">
    <property type="entry name" value="PPR"/>
    <property type="match status" value="8"/>
</dbReference>
<sequence>MNSLLRKDFFTDPKLYYLPDTKFTFLRCLRHLCPSGSFSSLMVTNEYSTSQSTLTSDTWNKIILRQMKHGRPDMVFEVFQKMSEVNVKPDSYTFSFLVKATGSLNTLLHGYTVHTLIMLNELDKDLVLSNGLIDMYAKCGSLYDAYNTFEHLSNGDAVSWGTMVAAYVQKGQYLAGLKLFMKMQASGLKPTHVTLLVALKACAGMEAISWGKVLHIHIIESANESDALIGTTLIDFYAKRGQLDDAVCVFEKLKSRNVVSWSALIGGYVKHGENAQALKLFENMQKGCVSPSKVTFLCVLKACGKIEALKQGRLIHNQIILSGVQVDMLVGSSLLDMYAKCGVLDEAQQLFNHLPKRDVVSWSAMIAGYSQQGYNIHALQCFEKMQQGKVGSNKVTYLCCLKACGNAEALFQGQLIHDMIIRDNLESDDMVGCSLIDMYGKCGCLTDAHVLFQLLRNPDAVAWGAMIAAYVHQEQGLVALDLFCKMQSKFVRPDKFIFSCTLKACGLVGALSDARRLYYQVINSGFDSDRVINNALVDMFAKCGSPQEARIVFDNMPSRDTVTWGAMIAAYVQNELNFLALELFDDLCESHLKPDKVIYVSTLIACGNACALEQGKFVHEHILESRIERDEVLGSNLVEMYVKCSNLEEARNVFDEWPKQSIVSWDVIIAGYIDHGLRDGGLELFEKLLEQRLEPNKAIFSSILKACGMAGALDKGRLLHNMIIKAQLEKDVAIASTLVDMHAKCGSLYEAHSLLNRLADRNVVSWGALISGYAEHGNFSMVRQCLQAMENDGVMPNDTIFLNILSACSHTAHLHEGLNLFKFMEKYDTQKGPEHFSCMIDLLGRAGCLMEAKDVLNSVPLFLNGAGWTSLLGNSNAHGNLLVGNHCL</sequence>
<dbReference type="EMBL" id="CM035439">
    <property type="protein sequence ID" value="KAH7284094.1"/>
    <property type="molecule type" value="Genomic_DNA"/>
</dbReference>
<keyword evidence="1" id="KW-0677">Repeat</keyword>
<name>A0A8T2QKF5_CERRI</name>
<dbReference type="Proteomes" id="UP000825935">
    <property type="component" value="Chromosome 34"/>
</dbReference>
<dbReference type="InterPro" id="IPR002885">
    <property type="entry name" value="PPR_rpt"/>
</dbReference>
<dbReference type="FunFam" id="1.25.40.10:FF:000158">
    <property type="entry name" value="pentatricopeptide repeat-containing protein At2g33680"/>
    <property type="match status" value="1"/>
</dbReference>
<proteinExistence type="predicted"/>
<feature type="repeat" description="PPR" evidence="2">
    <location>
        <begin position="560"/>
        <end position="594"/>
    </location>
</feature>
<evidence type="ECO:0000313" key="3">
    <source>
        <dbReference type="EMBL" id="KAH7284094.1"/>
    </source>
</evidence>
<feature type="repeat" description="PPR" evidence="2">
    <location>
        <begin position="257"/>
        <end position="291"/>
    </location>
</feature>
<keyword evidence="4" id="KW-1185">Reference proteome</keyword>
<accession>A0A8T2QKF5</accession>
<dbReference type="OrthoDB" id="1934782at2759"/>
<evidence type="ECO:0000313" key="4">
    <source>
        <dbReference type="Proteomes" id="UP000825935"/>
    </source>
</evidence>
<feature type="repeat" description="PPR" evidence="2">
    <location>
        <begin position="55"/>
        <end position="89"/>
    </location>
</feature>
<dbReference type="PANTHER" id="PTHR47926">
    <property type="entry name" value="PENTATRICOPEPTIDE REPEAT-CONTAINING PROTEIN"/>
    <property type="match status" value="1"/>
</dbReference>
<evidence type="ECO:0008006" key="5">
    <source>
        <dbReference type="Google" id="ProtNLM"/>
    </source>
</evidence>
<dbReference type="InterPro" id="IPR011990">
    <property type="entry name" value="TPR-like_helical_dom_sf"/>
</dbReference>
<dbReference type="PROSITE" id="PS51375">
    <property type="entry name" value="PPR"/>
    <property type="match status" value="8"/>
</dbReference>
<evidence type="ECO:0000256" key="1">
    <source>
        <dbReference type="ARBA" id="ARBA00022737"/>
    </source>
</evidence>
<feature type="repeat" description="PPR" evidence="2">
    <location>
        <begin position="358"/>
        <end position="392"/>
    </location>
</feature>
<dbReference type="GO" id="GO:0048731">
    <property type="term" value="P:system development"/>
    <property type="evidence" value="ECO:0007669"/>
    <property type="project" value="UniProtKB-ARBA"/>
</dbReference>
<dbReference type="Pfam" id="PF13041">
    <property type="entry name" value="PPR_2"/>
    <property type="match status" value="4"/>
</dbReference>
<comment type="caution">
    <text evidence="3">The sequence shown here is derived from an EMBL/GenBank/DDBJ whole genome shotgun (WGS) entry which is preliminary data.</text>
</comment>
<dbReference type="FunFam" id="1.25.40.10:FF:000285">
    <property type="entry name" value="Pentatricopeptide repeat-containing protein, chloroplastic"/>
    <property type="match status" value="2"/>
</dbReference>
<dbReference type="GO" id="GO:0003723">
    <property type="term" value="F:RNA binding"/>
    <property type="evidence" value="ECO:0007669"/>
    <property type="project" value="InterPro"/>
</dbReference>
<protein>
    <recommendedName>
        <fullName evidence="5">Pentatricopeptide repeat-containing protein</fullName>
    </recommendedName>
</protein>
<dbReference type="InterPro" id="IPR046960">
    <property type="entry name" value="PPR_At4g14850-like_plant"/>
</dbReference>
<organism evidence="3 4">
    <name type="scientific">Ceratopteris richardii</name>
    <name type="common">Triangle waterfern</name>
    <dbReference type="NCBI Taxonomy" id="49495"/>
    <lineage>
        <taxon>Eukaryota</taxon>
        <taxon>Viridiplantae</taxon>
        <taxon>Streptophyta</taxon>
        <taxon>Embryophyta</taxon>
        <taxon>Tracheophyta</taxon>
        <taxon>Polypodiopsida</taxon>
        <taxon>Polypodiidae</taxon>
        <taxon>Polypodiales</taxon>
        <taxon>Pteridineae</taxon>
        <taxon>Pteridaceae</taxon>
        <taxon>Parkerioideae</taxon>
        <taxon>Ceratopteris</taxon>
    </lineage>
</organism>
<feature type="repeat" description="PPR" evidence="2">
    <location>
        <begin position="762"/>
        <end position="796"/>
    </location>
</feature>
<reference evidence="3" key="1">
    <citation type="submission" date="2021-08" db="EMBL/GenBank/DDBJ databases">
        <title>WGS assembly of Ceratopteris richardii.</title>
        <authorList>
            <person name="Marchant D.B."/>
            <person name="Chen G."/>
            <person name="Jenkins J."/>
            <person name="Shu S."/>
            <person name="Leebens-Mack J."/>
            <person name="Grimwood J."/>
            <person name="Schmutz J."/>
            <person name="Soltis P."/>
            <person name="Soltis D."/>
            <person name="Chen Z.-H."/>
        </authorList>
    </citation>
    <scope>NUCLEOTIDE SEQUENCE</scope>
    <source>
        <strain evidence="3">Whitten #5841</strain>
        <tissue evidence="3">Leaf</tissue>
    </source>
</reference>
<dbReference type="FunFam" id="1.25.40.10:FF:000227">
    <property type="entry name" value="Pentatricopeptide repeat-containing protein At3g13880"/>
    <property type="match status" value="1"/>
</dbReference>
<dbReference type="FunFam" id="1.25.40.10:FF:000031">
    <property type="entry name" value="Pentatricopeptide repeat-containing protein mitochondrial"/>
    <property type="match status" value="2"/>
</dbReference>
<dbReference type="FunFam" id="1.25.40.10:FF:000343">
    <property type="entry name" value="Pentatricopeptide repeat-containing protein At3g58590"/>
    <property type="match status" value="1"/>
</dbReference>
<feature type="repeat" description="PPR" evidence="2">
    <location>
        <begin position="661"/>
        <end position="695"/>
    </location>
</feature>
<gene>
    <name evidence="3" type="ORF">KP509_34G039200</name>
</gene>
<dbReference type="NCBIfam" id="TIGR00756">
    <property type="entry name" value="PPR"/>
    <property type="match status" value="6"/>
</dbReference>